<evidence type="ECO:0000313" key="6">
    <source>
        <dbReference type="Proteomes" id="UP000008204"/>
    </source>
</evidence>
<dbReference type="PANTHER" id="PTHR46797">
    <property type="entry name" value="HTH-TYPE TRANSCRIPTIONAL REGULATOR"/>
    <property type="match status" value="1"/>
</dbReference>
<keyword evidence="2" id="KW-0238">DNA-binding</keyword>
<dbReference type="GO" id="GO:0005829">
    <property type="term" value="C:cytosol"/>
    <property type="evidence" value="ECO:0007669"/>
    <property type="project" value="TreeGrafter"/>
</dbReference>
<dbReference type="InterPro" id="IPR050807">
    <property type="entry name" value="TransReg_Diox_bact_type"/>
</dbReference>
<dbReference type="KEGG" id="cyp:PCC8801_3871"/>
<keyword evidence="1" id="KW-0805">Transcription regulation</keyword>
<evidence type="ECO:0000256" key="1">
    <source>
        <dbReference type="ARBA" id="ARBA00023015"/>
    </source>
</evidence>
<dbReference type="GO" id="GO:0003677">
    <property type="term" value="F:DNA binding"/>
    <property type="evidence" value="ECO:0007669"/>
    <property type="project" value="UniProtKB-KW"/>
</dbReference>
<evidence type="ECO:0000256" key="2">
    <source>
        <dbReference type="ARBA" id="ARBA00023125"/>
    </source>
</evidence>
<keyword evidence="3" id="KW-0804">Transcription</keyword>
<reference evidence="6" key="1">
    <citation type="journal article" date="2011" name="MBio">
        <title>Novel metabolic attributes of the genus Cyanothece, comprising a group of unicellular nitrogen-fixing Cyanobacteria.</title>
        <authorList>
            <person name="Bandyopadhyay A."/>
            <person name="Elvitigala T."/>
            <person name="Welsh E."/>
            <person name="Stockel J."/>
            <person name="Liberton M."/>
            <person name="Min H."/>
            <person name="Sherman L.A."/>
            <person name="Pakrasi H.B."/>
        </authorList>
    </citation>
    <scope>NUCLEOTIDE SEQUENCE [LARGE SCALE GENOMIC DNA]</scope>
    <source>
        <strain evidence="6">PCC 8801</strain>
    </source>
</reference>
<accession>B7K4B4</accession>
<organism evidence="5 6">
    <name type="scientific">Rippkaea orientalis (strain PCC 8801 / RF-1)</name>
    <name type="common">Cyanothece sp. (strain PCC 8801)</name>
    <dbReference type="NCBI Taxonomy" id="41431"/>
    <lineage>
        <taxon>Bacteria</taxon>
        <taxon>Bacillati</taxon>
        <taxon>Cyanobacteriota</taxon>
        <taxon>Cyanophyceae</taxon>
        <taxon>Oscillatoriophycideae</taxon>
        <taxon>Chroococcales</taxon>
        <taxon>Aphanothecaceae</taxon>
        <taxon>Rippkaea</taxon>
        <taxon>Rippkaea orientalis</taxon>
    </lineage>
</organism>
<dbReference type="eggNOG" id="COG1396">
    <property type="taxonomic scope" value="Bacteria"/>
</dbReference>
<dbReference type="OrthoDB" id="9814553at2"/>
<dbReference type="HOGENOM" id="CLU_066192_29_4_3"/>
<dbReference type="STRING" id="41431.PCC8801_3871"/>
<evidence type="ECO:0000259" key="4">
    <source>
        <dbReference type="PROSITE" id="PS50943"/>
    </source>
</evidence>
<proteinExistence type="predicted"/>
<keyword evidence="6" id="KW-1185">Reference proteome</keyword>
<gene>
    <name evidence="5" type="ordered locus">PCC8801_3871</name>
</gene>
<protein>
    <submittedName>
        <fullName evidence="5">Transcriptional regulator, XRE family</fullName>
    </submittedName>
</protein>
<dbReference type="InterPro" id="IPR001387">
    <property type="entry name" value="Cro/C1-type_HTH"/>
</dbReference>
<name>B7K4B4_RIPO1</name>
<dbReference type="Gene3D" id="1.10.260.40">
    <property type="entry name" value="lambda repressor-like DNA-binding domains"/>
    <property type="match status" value="1"/>
</dbReference>
<feature type="domain" description="HTH cro/C1-type" evidence="4">
    <location>
        <begin position="12"/>
        <end position="66"/>
    </location>
</feature>
<evidence type="ECO:0000313" key="5">
    <source>
        <dbReference type="EMBL" id="ACK67820.1"/>
    </source>
</evidence>
<dbReference type="REBASE" id="19477">
    <property type="entry name" value="C.Csp8801ORF3873P"/>
</dbReference>
<dbReference type="PROSITE" id="PS50943">
    <property type="entry name" value="HTH_CROC1"/>
    <property type="match status" value="1"/>
</dbReference>
<evidence type="ECO:0000256" key="3">
    <source>
        <dbReference type="ARBA" id="ARBA00023163"/>
    </source>
</evidence>
<dbReference type="CDD" id="cd00093">
    <property type="entry name" value="HTH_XRE"/>
    <property type="match status" value="1"/>
</dbReference>
<dbReference type="Pfam" id="PF01381">
    <property type="entry name" value="HTH_3"/>
    <property type="match status" value="1"/>
</dbReference>
<sequence length="72" mass="8265">MDARVKAFGMRVRYFRKLLGISQDDLAEKAGMHRTYIGAIERGERNVSLLNILRLADALEIKVKELFNVDID</sequence>
<dbReference type="EMBL" id="CP001287">
    <property type="protein sequence ID" value="ACK67820.1"/>
    <property type="molecule type" value="Genomic_DNA"/>
</dbReference>
<dbReference type="InterPro" id="IPR010982">
    <property type="entry name" value="Lambda_DNA-bd_dom_sf"/>
</dbReference>
<dbReference type="GO" id="GO:0003700">
    <property type="term" value="F:DNA-binding transcription factor activity"/>
    <property type="evidence" value="ECO:0007669"/>
    <property type="project" value="TreeGrafter"/>
</dbReference>
<dbReference type="SMART" id="SM00530">
    <property type="entry name" value="HTH_XRE"/>
    <property type="match status" value="1"/>
</dbReference>
<dbReference type="Proteomes" id="UP000008204">
    <property type="component" value="Chromosome"/>
</dbReference>
<dbReference type="PANTHER" id="PTHR46797:SF23">
    <property type="entry name" value="HTH-TYPE TRANSCRIPTIONAL REGULATOR SUTR"/>
    <property type="match status" value="1"/>
</dbReference>
<dbReference type="SUPFAM" id="SSF47413">
    <property type="entry name" value="lambda repressor-like DNA-binding domains"/>
    <property type="match status" value="1"/>
</dbReference>
<dbReference type="AlphaFoldDB" id="B7K4B4"/>